<protein>
    <recommendedName>
        <fullName evidence="1">Reverse transcriptase zinc-binding domain-containing protein</fullName>
    </recommendedName>
</protein>
<dbReference type="Proteomes" id="UP000583929">
    <property type="component" value="Unassembled WGS sequence"/>
</dbReference>
<organism evidence="3 5">
    <name type="scientific">Cannabis sativa</name>
    <name type="common">Hemp</name>
    <name type="synonym">Marijuana</name>
    <dbReference type="NCBI Taxonomy" id="3483"/>
    <lineage>
        <taxon>Eukaryota</taxon>
        <taxon>Viridiplantae</taxon>
        <taxon>Streptophyta</taxon>
        <taxon>Embryophyta</taxon>
        <taxon>Tracheophyta</taxon>
        <taxon>Spermatophyta</taxon>
        <taxon>Magnoliopsida</taxon>
        <taxon>eudicotyledons</taxon>
        <taxon>Gunneridae</taxon>
        <taxon>Pentapetalae</taxon>
        <taxon>rosids</taxon>
        <taxon>fabids</taxon>
        <taxon>Rosales</taxon>
        <taxon>Cannabaceae</taxon>
        <taxon>Cannabis</taxon>
    </lineage>
</organism>
<dbReference type="PANTHER" id="PTHR47746">
    <property type="entry name" value="ZF-RVT DOMAIN-CONTAINING PROTEIN"/>
    <property type="match status" value="1"/>
</dbReference>
<dbReference type="Proteomes" id="UP000525078">
    <property type="component" value="Unassembled WGS sequence"/>
</dbReference>
<evidence type="ECO:0000313" key="3">
    <source>
        <dbReference type="EMBL" id="KAF4401805.1"/>
    </source>
</evidence>
<dbReference type="EMBL" id="JAATIQ010000010">
    <property type="protein sequence ID" value="KAF4401805.1"/>
    <property type="molecule type" value="Genomic_DNA"/>
</dbReference>
<dbReference type="InterPro" id="IPR026960">
    <property type="entry name" value="RVT-Znf"/>
</dbReference>
<sequence length="357" mass="40008">MLPQSCRHSLQVFEKGSYLCLGEPGKSPIALIPFVGPSDRVGQVSVVKIRSATNSSMLNQAAKGSKFKVNKFYNELIGAAKTPYAATVWHKLIVPEHRFIFRQIFNEQLLTRDLLSRFLPLPSGLCMVCEDAPETHSHLFMECIFTKKLIDLVESWSGNLNWPDNLSELHQRTLPAKADLASMIMNAVTSASLYLMWKNRNDRLSNVVCNLASSFSKEIKCIVKARVFGFHCTSQKKKDRYDLSKRIVNAVLAAVLYSLWKNRNKCIFDLCCVAPSCLSLEIRKVVQMRIVSKGPFEDSAAAGFLFPERGSRQMEGTAYVKRSGEVVDIQASTAEERREIGSYVAADNHLRSGCLIC</sequence>
<dbReference type="EMBL" id="JAATIP010000021">
    <property type="protein sequence ID" value="KAF4391814.1"/>
    <property type="molecule type" value="Genomic_DNA"/>
</dbReference>
<reference evidence="4 5" key="1">
    <citation type="journal article" date="2020" name="bioRxiv">
        <title>Sequence and annotation of 42 cannabis genomes reveals extensive copy number variation in cannabinoid synthesis and pathogen resistance genes.</title>
        <authorList>
            <person name="Mckernan K.J."/>
            <person name="Helbert Y."/>
            <person name="Kane L.T."/>
            <person name="Ebling H."/>
            <person name="Zhang L."/>
            <person name="Liu B."/>
            <person name="Eaton Z."/>
            <person name="Mclaughlin S."/>
            <person name="Kingan S."/>
            <person name="Baybayan P."/>
            <person name="Concepcion G."/>
            <person name="Jordan M."/>
            <person name="Riva A."/>
            <person name="Barbazuk W."/>
            <person name="Harkins T."/>
        </authorList>
    </citation>
    <scope>NUCLEOTIDE SEQUENCE [LARGE SCALE GENOMIC DNA]</scope>
    <source>
        <strain evidence="4 5">cv. Jamaican Lion 4</strain>
        <strain evidence="3">Father</strain>
        <strain evidence="2">Mother</strain>
        <tissue evidence="3">Leaf</tissue>
    </source>
</reference>
<evidence type="ECO:0000313" key="2">
    <source>
        <dbReference type="EMBL" id="KAF4391814.1"/>
    </source>
</evidence>
<name>A0A7J6I3M2_CANSA</name>
<evidence type="ECO:0000313" key="5">
    <source>
        <dbReference type="Proteomes" id="UP000583929"/>
    </source>
</evidence>
<evidence type="ECO:0000313" key="4">
    <source>
        <dbReference type="Proteomes" id="UP000525078"/>
    </source>
</evidence>
<feature type="domain" description="Reverse transcriptase zinc-binding" evidence="1">
    <location>
        <begin position="67"/>
        <end position="148"/>
    </location>
</feature>
<accession>A0A7J6I3M2</accession>
<dbReference type="AlphaFoldDB" id="A0A7J6I3M2"/>
<dbReference type="PANTHER" id="PTHR47746:SF88">
    <property type="entry name" value="RNA-DIRECTED DNA POLYMERASE (REVERSE TRANSCRIPTASE)-RELATED FAMILY PROTEIN-RELATED"/>
    <property type="match status" value="1"/>
</dbReference>
<keyword evidence="5" id="KW-1185">Reference proteome</keyword>
<dbReference type="Pfam" id="PF13966">
    <property type="entry name" value="zf-RVT"/>
    <property type="match status" value="1"/>
</dbReference>
<evidence type="ECO:0000259" key="1">
    <source>
        <dbReference type="Pfam" id="PF13966"/>
    </source>
</evidence>
<gene>
    <name evidence="2" type="ORF">F8388_017409</name>
    <name evidence="3" type="ORF">G4B88_013092</name>
</gene>
<comment type="caution">
    <text evidence="3">The sequence shown here is derived from an EMBL/GenBank/DDBJ whole genome shotgun (WGS) entry which is preliminary data.</text>
</comment>
<proteinExistence type="predicted"/>